<evidence type="ECO:0000313" key="1">
    <source>
        <dbReference type="EMBL" id="THU78059.1"/>
    </source>
</evidence>
<dbReference type="AlphaFoldDB" id="A0A4S8KQT1"/>
<organism evidence="1 2">
    <name type="scientific">Dendrothele bispora (strain CBS 962.96)</name>
    <dbReference type="NCBI Taxonomy" id="1314807"/>
    <lineage>
        <taxon>Eukaryota</taxon>
        <taxon>Fungi</taxon>
        <taxon>Dikarya</taxon>
        <taxon>Basidiomycota</taxon>
        <taxon>Agaricomycotina</taxon>
        <taxon>Agaricomycetes</taxon>
        <taxon>Agaricomycetidae</taxon>
        <taxon>Agaricales</taxon>
        <taxon>Agaricales incertae sedis</taxon>
        <taxon>Dendrothele</taxon>
    </lineage>
</organism>
<proteinExistence type="predicted"/>
<evidence type="ECO:0000313" key="2">
    <source>
        <dbReference type="Proteomes" id="UP000297245"/>
    </source>
</evidence>
<keyword evidence="2" id="KW-1185">Reference proteome</keyword>
<protein>
    <submittedName>
        <fullName evidence="1">Uncharacterized protein</fullName>
    </submittedName>
</protein>
<name>A0A4S8KQT1_DENBC</name>
<reference evidence="1 2" key="1">
    <citation type="journal article" date="2019" name="Nat. Ecol. Evol.">
        <title>Megaphylogeny resolves global patterns of mushroom evolution.</title>
        <authorList>
            <person name="Varga T."/>
            <person name="Krizsan K."/>
            <person name="Foldi C."/>
            <person name="Dima B."/>
            <person name="Sanchez-Garcia M."/>
            <person name="Sanchez-Ramirez S."/>
            <person name="Szollosi G.J."/>
            <person name="Szarkandi J.G."/>
            <person name="Papp V."/>
            <person name="Albert L."/>
            <person name="Andreopoulos W."/>
            <person name="Angelini C."/>
            <person name="Antonin V."/>
            <person name="Barry K.W."/>
            <person name="Bougher N.L."/>
            <person name="Buchanan P."/>
            <person name="Buyck B."/>
            <person name="Bense V."/>
            <person name="Catcheside P."/>
            <person name="Chovatia M."/>
            <person name="Cooper J."/>
            <person name="Damon W."/>
            <person name="Desjardin D."/>
            <person name="Finy P."/>
            <person name="Geml J."/>
            <person name="Haridas S."/>
            <person name="Hughes K."/>
            <person name="Justo A."/>
            <person name="Karasinski D."/>
            <person name="Kautmanova I."/>
            <person name="Kiss B."/>
            <person name="Kocsube S."/>
            <person name="Kotiranta H."/>
            <person name="LaButti K.M."/>
            <person name="Lechner B.E."/>
            <person name="Liimatainen K."/>
            <person name="Lipzen A."/>
            <person name="Lukacs Z."/>
            <person name="Mihaltcheva S."/>
            <person name="Morgado L.N."/>
            <person name="Niskanen T."/>
            <person name="Noordeloos M.E."/>
            <person name="Ohm R.A."/>
            <person name="Ortiz-Santana B."/>
            <person name="Ovrebo C."/>
            <person name="Racz N."/>
            <person name="Riley R."/>
            <person name="Savchenko A."/>
            <person name="Shiryaev A."/>
            <person name="Soop K."/>
            <person name="Spirin V."/>
            <person name="Szebenyi C."/>
            <person name="Tomsovsky M."/>
            <person name="Tulloss R.E."/>
            <person name="Uehling J."/>
            <person name="Grigoriev I.V."/>
            <person name="Vagvolgyi C."/>
            <person name="Papp T."/>
            <person name="Martin F.M."/>
            <person name="Miettinen O."/>
            <person name="Hibbett D.S."/>
            <person name="Nagy L.G."/>
        </authorList>
    </citation>
    <scope>NUCLEOTIDE SEQUENCE [LARGE SCALE GENOMIC DNA]</scope>
    <source>
        <strain evidence="1 2">CBS 962.96</strain>
    </source>
</reference>
<dbReference type="EMBL" id="ML180271">
    <property type="protein sequence ID" value="THU78059.1"/>
    <property type="molecule type" value="Genomic_DNA"/>
</dbReference>
<dbReference type="Proteomes" id="UP000297245">
    <property type="component" value="Unassembled WGS sequence"/>
</dbReference>
<sequence>MSGLRTTLRILRDAPTNTLPSSSILQVASANRLIVGAALAGSRRSIKFFVDESCSSLTFFRLSAQEGATGNTESLLELLPSSFNSWSRPLRLHTRASLRDCTFFELSSLDPEMQPSATSPYVVVYFGQNPALFGKEGPNTVTNSALENLFSTPTTTYNFNDYLAVLGKQSVFEMAHYKSTAQNPFGGLQAFLNDHRVLFSPSTLKTYFREDLISLATRVKDIFGLVDAWTVNIDNELPLVIDRARLTVFRNLRDAYNPSIFDEDAELRSWVSEEEEKALNQNTTDWSAANQEPWIEQATVLITVLRMCEKQDSKNRRNQAIALADHLSSNVPFDAFKACPPSVAKYEEGFKALEAAIGRGDIGIINSFNGIDHFYRRLTAPPATVVPKGKGTKSKKVIKSSAIVQDDDEEEVQVITSKETSGGDVEMASGLEVSIHAPPKVNSKEAKFRRIASSSQTARSSSNRAVVVSIPFHEVPGMDTSSRVFHKANAVLQKNHELAKRIRVAGSASDFSEPKPEQEKQLEKEIGQIFVEMNMLPFVNFADLPTETLNAVRNYLSQEILSVRHQMIFLRNHHQSLTNSYAETVRAGVGRISIGSGEESSVQTTDPLTEIEINHGSSYAASAPPN</sequence>
<accession>A0A4S8KQT1</accession>
<gene>
    <name evidence="1" type="ORF">K435DRAFT_877062</name>
</gene>